<proteinExistence type="predicted"/>
<keyword evidence="2" id="KW-1185">Reference proteome</keyword>
<accession>A0A7E4VWV9</accession>
<dbReference type="Proteomes" id="UP000492821">
    <property type="component" value="Unassembled WGS sequence"/>
</dbReference>
<evidence type="ECO:0000256" key="1">
    <source>
        <dbReference type="SAM" id="MobiDB-lite"/>
    </source>
</evidence>
<protein>
    <submittedName>
        <fullName evidence="3">Glycylpeptide N-tetradecanoyltransferase</fullName>
    </submittedName>
</protein>
<name>A0A7E4VWV9_PANRE</name>
<dbReference type="WBParaSite" id="Pan_g4026.t1">
    <property type="protein sequence ID" value="Pan_g4026.t1"/>
    <property type="gene ID" value="Pan_g4026"/>
</dbReference>
<organism evidence="2 3">
    <name type="scientific">Panagrellus redivivus</name>
    <name type="common">Microworm</name>
    <dbReference type="NCBI Taxonomy" id="6233"/>
    <lineage>
        <taxon>Eukaryota</taxon>
        <taxon>Metazoa</taxon>
        <taxon>Ecdysozoa</taxon>
        <taxon>Nematoda</taxon>
        <taxon>Chromadorea</taxon>
        <taxon>Rhabditida</taxon>
        <taxon>Tylenchina</taxon>
        <taxon>Panagrolaimomorpha</taxon>
        <taxon>Panagrolaimoidea</taxon>
        <taxon>Panagrolaimidae</taxon>
        <taxon>Panagrellus</taxon>
    </lineage>
</organism>
<feature type="compositionally biased region" description="Pro residues" evidence="1">
    <location>
        <begin position="241"/>
        <end position="251"/>
    </location>
</feature>
<evidence type="ECO:0000313" key="2">
    <source>
        <dbReference type="Proteomes" id="UP000492821"/>
    </source>
</evidence>
<reference evidence="3" key="2">
    <citation type="submission" date="2020-10" db="UniProtKB">
        <authorList>
            <consortium name="WormBaseParasite"/>
        </authorList>
    </citation>
    <scope>IDENTIFICATION</scope>
</reference>
<evidence type="ECO:0000313" key="3">
    <source>
        <dbReference type="WBParaSite" id="Pan_g4026.t1"/>
    </source>
</evidence>
<reference evidence="2" key="1">
    <citation type="journal article" date="2013" name="Genetics">
        <title>The draft genome and transcriptome of Panagrellus redivivus are shaped by the harsh demands of a free-living lifestyle.</title>
        <authorList>
            <person name="Srinivasan J."/>
            <person name="Dillman A.R."/>
            <person name="Macchietto M.G."/>
            <person name="Heikkinen L."/>
            <person name="Lakso M."/>
            <person name="Fracchia K.M."/>
            <person name="Antoshechkin I."/>
            <person name="Mortazavi A."/>
            <person name="Wong G."/>
            <person name="Sternberg P.W."/>
        </authorList>
    </citation>
    <scope>NUCLEOTIDE SEQUENCE [LARGE SCALE GENOMIC DNA]</scope>
    <source>
        <strain evidence="2">MT8872</strain>
    </source>
</reference>
<dbReference type="AlphaFoldDB" id="A0A7E4VWV9"/>
<feature type="region of interest" description="Disordered" evidence="1">
    <location>
        <begin position="231"/>
        <end position="251"/>
    </location>
</feature>
<sequence length="424" mass="48504">MPIVMRDGIGDITNNEIYGFEKPAGNKMVLLTKYIRFLSIEPGTITKYNNERIYFNMSTLSFLQGVIDPDEFKFLLKQCRNAYSDGTKFSQPVLYSEIWTMFRPYMKIFLDIENLIFDDKMREMLKKFPQNTPKQWKLLNLSLREEIVLPIVENLITSPSKSYLHLEFGLDDYGLTCEKLANIAEEMVLEAGFVVEKGPATADMLRTIAFEKESNHIFAINGQVDRTRASWPTRATSLTPAKPPRPSPRPLTPSNHLILNFKPVVVIVDVFFFKMEEKRVPETLKIRTIDGELVSAPGRLIRESPKLGDAFSVAENGKHFEAMIPTVAAAIKLALKVMSFFDANETPVQFEEALQQCHPAYVFFRSLSDGELIAYVSVADFLKSHLLVGCVTNYFNYPRSSRSCHRRRLPQQRCLSHFVKNNSM</sequence>